<gene>
    <name evidence="12" type="ordered locus">Ctha_1861</name>
</gene>
<keyword evidence="5 10" id="KW-0812">Transmembrane</keyword>
<keyword evidence="13" id="KW-1185">Reference proteome</keyword>
<protein>
    <recommendedName>
        <fullName evidence="10">Protein-export membrane protein SecG</fullName>
    </recommendedName>
</protein>
<comment type="function">
    <text evidence="10">Involved in protein export. Participates in an early event of protein translocation.</text>
</comment>
<keyword evidence="8 10" id="KW-0811">Translocation</keyword>
<dbReference type="GO" id="GO:0009306">
    <property type="term" value="P:protein secretion"/>
    <property type="evidence" value="ECO:0007669"/>
    <property type="project" value="UniProtKB-UniRule"/>
</dbReference>
<evidence type="ECO:0000256" key="8">
    <source>
        <dbReference type="ARBA" id="ARBA00023010"/>
    </source>
</evidence>
<feature type="compositionally biased region" description="Polar residues" evidence="11">
    <location>
        <begin position="76"/>
        <end position="88"/>
    </location>
</feature>
<comment type="caution">
    <text evidence="10">Lacks conserved residue(s) required for the propagation of feature annotation.</text>
</comment>
<dbReference type="AlphaFoldDB" id="B3QTX0"/>
<evidence type="ECO:0000256" key="10">
    <source>
        <dbReference type="RuleBase" id="RU365087"/>
    </source>
</evidence>
<proteinExistence type="inferred from homology"/>
<accession>B3QTX0</accession>
<evidence type="ECO:0000256" key="9">
    <source>
        <dbReference type="ARBA" id="ARBA00023136"/>
    </source>
</evidence>
<sequence length="120" mass="12161">MHTFIVVLAIIVAILLVIVILLQNSKGAGLASGLSAAGSVQTLGVRQTADFLSKATSVLATAFMVLCIIAELTMPSSSDTVQKESVIQKNVPGVPSSSIPLPGDASGEVNTPSETGTPAE</sequence>
<evidence type="ECO:0000256" key="3">
    <source>
        <dbReference type="ARBA" id="ARBA00022448"/>
    </source>
</evidence>
<organism evidence="12 13">
    <name type="scientific">Chloroherpeton thalassium (strain ATCC 35110 / GB-78)</name>
    <dbReference type="NCBI Taxonomy" id="517418"/>
    <lineage>
        <taxon>Bacteria</taxon>
        <taxon>Pseudomonadati</taxon>
        <taxon>Chlorobiota</taxon>
        <taxon>Chlorobiia</taxon>
        <taxon>Chlorobiales</taxon>
        <taxon>Chloroherpetonaceae</taxon>
        <taxon>Chloroherpeton</taxon>
    </lineage>
</organism>
<dbReference type="GO" id="GO:0015450">
    <property type="term" value="F:protein-transporting ATPase activity"/>
    <property type="evidence" value="ECO:0007669"/>
    <property type="project" value="UniProtKB-UniRule"/>
</dbReference>
<dbReference type="InterPro" id="IPR004692">
    <property type="entry name" value="SecG"/>
</dbReference>
<dbReference type="STRING" id="517418.Ctha_1861"/>
<dbReference type="GO" id="GO:0005886">
    <property type="term" value="C:plasma membrane"/>
    <property type="evidence" value="ECO:0007669"/>
    <property type="project" value="UniProtKB-SubCell"/>
</dbReference>
<dbReference type="GO" id="GO:0043952">
    <property type="term" value="P:protein transport by the Sec complex"/>
    <property type="evidence" value="ECO:0007669"/>
    <property type="project" value="TreeGrafter"/>
</dbReference>
<reference evidence="12 13" key="1">
    <citation type="submission" date="2008-06" db="EMBL/GenBank/DDBJ databases">
        <title>Complete sequence of Chloroherpeton thalassium ATCC 35110.</title>
        <authorList>
            <consortium name="US DOE Joint Genome Institute"/>
            <person name="Lucas S."/>
            <person name="Copeland A."/>
            <person name="Lapidus A."/>
            <person name="Glavina del Rio T."/>
            <person name="Dalin E."/>
            <person name="Tice H."/>
            <person name="Bruce D."/>
            <person name="Goodwin L."/>
            <person name="Pitluck S."/>
            <person name="Schmutz J."/>
            <person name="Larimer F."/>
            <person name="Land M."/>
            <person name="Hauser L."/>
            <person name="Kyrpides N."/>
            <person name="Mikhailova N."/>
            <person name="Liu Z."/>
            <person name="Li T."/>
            <person name="Zhao F."/>
            <person name="Overmann J."/>
            <person name="Bryant D.A."/>
            <person name="Richardson P."/>
        </authorList>
    </citation>
    <scope>NUCLEOTIDE SEQUENCE [LARGE SCALE GENOMIC DNA]</scope>
    <source>
        <strain evidence="13">ATCC 35110 / GB-78</strain>
    </source>
</reference>
<evidence type="ECO:0000256" key="7">
    <source>
        <dbReference type="ARBA" id="ARBA00022989"/>
    </source>
</evidence>
<evidence type="ECO:0000256" key="5">
    <source>
        <dbReference type="ARBA" id="ARBA00022692"/>
    </source>
</evidence>
<feature type="transmembrane region" description="Helical" evidence="10">
    <location>
        <begin position="51"/>
        <end position="73"/>
    </location>
</feature>
<keyword evidence="9 10" id="KW-0472">Membrane</keyword>
<dbReference type="NCBIfam" id="TIGR00810">
    <property type="entry name" value="secG"/>
    <property type="match status" value="1"/>
</dbReference>
<evidence type="ECO:0000313" key="12">
    <source>
        <dbReference type="EMBL" id="ACF14318.1"/>
    </source>
</evidence>
<dbReference type="EMBL" id="CP001100">
    <property type="protein sequence ID" value="ACF14318.1"/>
    <property type="molecule type" value="Genomic_DNA"/>
</dbReference>
<feature type="compositionally biased region" description="Polar residues" evidence="11">
    <location>
        <begin position="108"/>
        <end position="120"/>
    </location>
</feature>
<dbReference type="HOGENOM" id="CLU_094156_1_0_10"/>
<keyword evidence="7 10" id="KW-1133">Transmembrane helix</keyword>
<dbReference type="eggNOG" id="COG1314">
    <property type="taxonomic scope" value="Bacteria"/>
</dbReference>
<evidence type="ECO:0000256" key="4">
    <source>
        <dbReference type="ARBA" id="ARBA00022475"/>
    </source>
</evidence>
<dbReference type="PANTHER" id="PTHR34182:SF1">
    <property type="entry name" value="PROTEIN-EXPORT MEMBRANE PROTEIN SECG"/>
    <property type="match status" value="1"/>
</dbReference>
<keyword evidence="6 10" id="KW-0653">Protein transport</keyword>
<dbReference type="Proteomes" id="UP000001208">
    <property type="component" value="Chromosome"/>
</dbReference>
<comment type="subcellular location">
    <subcellularLocation>
        <location evidence="1 10">Cell membrane</location>
        <topology evidence="1 10">Multi-pass membrane protein</topology>
    </subcellularLocation>
</comment>
<dbReference type="KEGG" id="cts:Ctha_1861"/>
<name>B3QTX0_CHLT3</name>
<evidence type="ECO:0000313" key="13">
    <source>
        <dbReference type="Proteomes" id="UP000001208"/>
    </source>
</evidence>
<dbReference type="PANTHER" id="PTHR34182">
    <property type="entry name" value="PROTEIN-EXPORT MEMBRANE PROTEIN SECG"/>
    <property type="match status" value="1"/>
</dbReference>
<keyword evidence="3 10" id="KW-0813">Transport</keyword>
<evidence type="ECO:0000256" key="1">
    <source>
        <dbReference type="ARBA" id="ARBA00004651"/>
    </source>
</evidence>
<evidence type="ECO:0000256" key="11">
    <source>
        <dbReference type="SAM" id="MobiDB-lite"/>
    </source>
</evidence>
<evidence type="ECO:0000256" key="2">
    <source>
        <dbReference type="ARBA" id="ARBA00008445"/>
    </source>
</evidence>
<dbReference type="GO" id="GO:0065002">
    <property type="term" value="P:intracellular protein transmembrane transport"/>
    <property type="evidence" value="ECO:0007669"/>
    <property type="project" value="TreeGrafter"/>
</dbReference>
<dbReference type="Pfam" id="PF03840">
    <property type="entry name" value="SecG"/>
    <property type="match status" value="1"/>
</dbReference>
<evidence type="ECO:0000256" key="6">
    <source>
        <dbReference type="ARBA" id="ARBA00022927"/>
    </source>
</evidence>
<feature type="region of interest" description="Disordered" evidence="11">
    <location>
        <begin position="76"/>
        <end position="120"/>
    </location>
</feature>
<dbReference type="PRINTS" id="PR01651">
    <property type="entry name" value="SECGEXPORT"/>
</dbReference>
<comment type="similarity">
    <text evidence="2 10">Belongs to the SecG family.</text>
</comment>
<keyword evidence="4 10" id="KW-1003">Cell membrane</keyword>
<dbReference type="OrthoDB" id="1122493at2"/>
<dbReference type="RefSeq" id="WP_012500402.1">
    <property type="nucleotide sequence ID" value="NC_011026.1"/>
</dbReference>